<protein>
    <submittedName>
        <fullName evidence="6">Unannotated protein</fullName>
    </submittedName>
</protein>
<organism evidence="6">
    <name type="scientific">freshwater metagenome</name>
    <dbReference type="NCBI Taxonomy" id="449393"/>
    <lineage>
        <taxon>unclassified sequences</taxon>
        <taxon>metagenomes</taxon>
        <taxon>ecological metagenomes</taxon>
    </lineage>
</organism>
<keyword evidence="2 5" id="KW-0812">Transmembrane</keyword>
<sequence length="169" mass="18098">MTRRRALAGSIGFLFVGPLLEAGIGPYVVTGGFERGDGALDHVVFTVVGLVLVVLGALVVAACIARFIADGIGTPSPLAPPQRLVARGPYRFVRNPMYVATAALITGEGLLIARPILLIAAALYVVALAIVVRRSEEPLLARRFGASWEDYRRNVPGWIPRLTPWRADA</sequence>
<evidence type="ECO:0000313" key="6">
    <source>
        <dbReference type="EMBL" id="CAB4943984.1"/>
    </source>
</evidence>
<evidence type="ECO:0000256" key="3">
    <source>
        <dbReference type="ARBA" id="ARBA00022989"/>
    </source>
</evidence>
<comment type="subcellular location">
    <subcellularLocation>
        <location evidence="1">Endomembrane system</location>
        <topology evidence="1">Multi-pass membrane protein</topology>
    </subcellularLocation>
</comment>
<keyword evidence="3 5" id="KW-1133">Transmembrane helix</keyword>
<dbReference type="EMBL" id="CAFBMX010000015">
    <property type="protein sequence ID" value="CAB4943984.1"/>
    <property type="molecule type" value="Genomic_DNA"/>
</dbReference>
<evidence type="ECO:0000256" key="5">
    <source>
        <dbReference type="SAM" id="Phobius"/>
    </source>
</evidence>
<gene>
    <name evidence="6" type="ORF">UFOPK3674_01996</name>
</gene>
<feature type="transmembrane region" description="Helical" evidence="5">
    <location>
        <begin position="46"/>
        <end position="69"/>
    </location>
</feature>
<reference evidence="6" key="1">
    <citation type="submission" date="2020-05" db="EMBL/GenBank/DDBJ databases">
        <authorList>
            <person name="Chiriac C."/>
            <person name="Salcher M."/>
            <person name="Ghai R."/>
            <person name="Kavagutti S V."/>
        </authorList>
    </citation>
    <scope>NUCLEOTIDE SEQUENCE</scope>
</reference>
<keyword evidence="4 5" id="KW-0472">Membrane</keyword>
<dbReference type="GO" id="GO:0012505">
    <property type="term" value="C:endomembrane system"/>
    <property type="evidence" value="ECO:0007669"/>
    <property type="project" value="UniProtKB-SubCell"/>
</dbReference>
<dbReference type="Gene3D" id="1.20.120.1630">
    <property type="match status" value="1"/>
</dbReference>
<evidence type="ECO:0000256" key="2">
    <source>
        <dbReference type="ARBA" id="ARBA00022692"/>
    </source>
</evidence>
<proteinExistence type="predicted"/>
<evidence type="ECO:0000256" key="4">
    <source>
        <dbReference type="ARBA" id="ARBA00023136"/>
    </source>
</evidence>
<dbReference type="AlphaFoldDB" id="A0A6J7JNT8"/>
<evidence type="ECO:0000256" key="1">
    <source>
        <dbReference type="ARBA" id="ARBA00004127"/>
    </source>
</evidence>
<dbReference type="InterPro" id="IPR007318">
    <property type="entry name" value="Phopholipid_MeTrfase"/>
</dbReference>
<name>A0A6J7JNT8_9ZZZZ</name>
<dbReference type="Pfam" id="PF04191">
    <property type="entry name" value="PEMT"/>
    <property type="match status" value="1"/>
</dbReference>
<accession>A0A6J7JNT8</accession>
<feature type="transmembrane region" description="Helical" evidence="5">
    <location>
        <begin position="112"/>
        <end position="132"/>
    </location>
</feature>